<evidence type="ECO:0000256" key="6">
    <source>
        <dbReference type="ARBA" id="ARBA00022723"/>
    </source>
</evidence>
<comment type="similarity">
    <text evidence="3">Belongs to the metallo-dependent hydrolases superfamily. Adenosine and AMP deaminases family. ADGF subfamily.</text>
</comment>
<evidence type="ECO:0000256" key="3">
    <source>
        <dbReference type="ARBA" id="ARBA00006083"/>
    </source>
</evidence>
<evidence type="ECO:0000256" key="7">
    <source>
        <dbReference type="ARBA" id="ARBA00022729"/>
    </source>
</evidence>
<sequence length="742" mass="83729">MGIICSVDSLESNSDAEKTLPQVPKEPRSRTVNHPPSAFLSESLADAPLDRHIESGDNLAAKIMFSSAENSNQLEADHGNRLVDSQPDQWDLVNSQEAAALKRLNRPQPSKVNSIANRIAALFTKPKPKSGVLSKKRSGLRSHGRGSKEPQPQPTPTSGDPGDAAGFFDDAIASEAQRKTAEQYKNLRNDIRQAEAALAFDHVCTRKAKPSEVKANEKLQQLKQHDITNHYGSAKSRSGYHGQQHARFYGDHFLSNVDIIEQTQLFKICRAMPKGAHLHIHFNANLLPDFLLNIAKDQPDMYIWSNTRLVDSSGKVDTTALDLCRIQFSILSPKAVEARGKGDIFHTDYKGGNGKEPQVMQFGKFREEFGKRHIKDTVDAWLQNKLLFQEDETYGLLQTAEGAWEKFNSRTQMMKGLFNYETAYKEYTKKCLEDFVDDNIQYVEIRPNFMSTNQVWADDGSKLIDNQGILDLIIEQYKEFQKIHKEEVIKGLKIIYCTPRSFDRGQVRDALIECLKFKLNEEYETYIAGFDLVGEESKGQPLKFFMEEFIQFKKACALAGKDIPFLFHCGETLDIGTDTDGNLVDALLLGSKRIGHGFALPRHPLIMEQMKKQGVCVEVCPISNEILGLTPRISGHSVYNLMANNVHCTVSTDNGTFFRSRLSHDFYQVMAGKSDMTLHGFRQLIEWSIEHSCMEVDLKQKVYKEWEVMWDDFCLRIVKGDFDPLATSKSEGGNTSPVPPMV</sequence>
<comment type="caution">
    <text evidence="12">The sequence shown here is derived from an EMBL/GenBank/DDBJ whole genome shotgun (WGS) entry which is preliminary data.</text>
</comment>
<accession>A0AAV9HB75</accession>
<dbReference type="FunFam" id="3.20.20.140:FF:000017">
    <property type="entry name" value="Adenosine deaminase 2"/>
    <property type="match status" value="1"/>
</dbReference>
<feature type="domain" description="Adenosine deaminase" evidence="11">
    <location>
        <begin position="398"/>
        <end position="703"/>
    </location>
</feature>
<name>A0AAV9HB75_9PEZI</name>
<reference evidence="12" key="2">
    <citation type="submission" date="2023-06" db="EMBL/GenBank/DDBJ databases">
        <authorList>
            <consortium name="Lawrence Berkeley National Laboratory"/>
            <person name="Mondo S.J."/>
            <person name="Hensen N."/>
            <person name="Bonometti L."/>
            <person name="Westerberg I."/>
            <person name="Brannstrom I.O."/>
            <person name="Guillou S."/>
            <person name="Cros-Aarteil S."/>
            <person name="Calhoun S."/>
            <person name="Haridas S."/>
            <person name="Kuo A."/>
            <person name="Pangilinan J."/>
            <person name="Riley R."/>
            <person name="Labutti K."/>
            <person name="Andreopoulos B."/>
            <person name="Lipzen A."/>
            <person name="Chen C."/>
            <person name="Yanf M."/>
            <person name="Daum C."/>
            <person name="Ng V."/>
            <person name="Clum A."/>
            <person name="Steindorff A."/>
            <person name="Ohm R."/>
            <person name="Martin F."/>
            <person name="Silar P."/>
            <person name="Natvig D."/>
            <person name="Lalanne C."/>
            <person name="Gautier V."/>
            <person name="Ament-Velasquez S.L."/>
            <person name="Kruys A."/>
            <person name="Hutchinson M.I."/>
            <person name="Powell A.J."/>
            <person name="Barry K."/>
            <person name="Miller A.N."/>
            <person name="Grigoriev I.V."/>
            <person name="Debuchy R."/>
            <person name="Gladieux P."/>
            <person name="Thoren M.H."/>
            <person name="Johannesson H."/>
        </authorList>
    </citation>
    <scope>NUCLEOTIDE SEQUENCE</scope>
    <source>
        <strain evidence="12">PSN324</strain>
    </source>
</reference>
<dbReference type="SUPFAM" id="SSF51556">
    <property type="entry name" value="Metallo-dependent hydrolases"/>
    <property type="match status" value="1"/>
</dbReference>
<dbReference type="Gene3D" id="3.20.20.140">
    <property type="entry name" value="Metal-dependent hydrolases"/>
    <property type="match status" value="1"/>
</dbReference>
<proteinExistence type="inferred from homology"/>
<evidence type="ECO:0000313" key="13">
    <source>
        <dbReference type="Proteomes" id="UP001321749"/>
    </source>
</evidence>
<feature type="region of interest" description="Disordered" evidence="10">
    <location>
        <begin position="1"/>
        <end position="38"/>
    </location>
</feature>
<dbReference type="Pfam" id="PF00962">
    <property type="entry name" value="A_deaminase"/>
    <property type="match status" value="1"/>
</dbReference>
<comment type="subcellular location">
    <subcellularLocation>
        <location evidence="2">Secreted</location>
    </subcellularLocation>
</comment>
<dbReference type="GO" id="GO:0046103">
    <property type="term" value="P:inosine biosynthetic process"/>
    <property type="evidence" value="ECO:0007669"/>
    <property type="project" value="TreeGrafter"/>
</dbReference>
<evidence type="ECO:0000256" key="9">
    <source>
        <dbReference type="ARBA" id="ARBA00047764"/>
    </source>
</evidence>
<evidence type="ECO:0000313" key="12">
    <source>
        <dbReference type="EMBL" id="KAK4458021.1"/>
    </source>
</evidence>
<reference evidence="12" key="1">
    <citation type="journal article" date="2023" name="Mol. Phylogenet. Evol.">
        <title>Genome-scale phylogeny and comparative genomics of the fungal order Sordariales.</title>
        <authorList>
            <person name="Hensen N."/>
            <person name="Bonometti L."/>
            <person name="Westerberg I."/>
            <person name="Brannstrom I.O."/>
            <person name="Guillou S."/>
            <person name="Cros-Aarteil S."/>
            <person name="Calhoun S."/>
            <person name="Haridas S."/>
            <person name="Kuo A."/>
            <person name="Mondo S."/>
            <person name="Pangilinan J."/>
            <person name="Riley R."/>
            <person name="LaButti K."/>
            <person name="Andreopoulos B."/>
            <person name="Lipzen A."/>
            <person name="Chen C."/>
            <person name="Yan M."/>
            <person name="Daum C."/>
            <person name="Ng V."/>
            <person name="Clum A."/>
            <person name="Steindorff A."/>
            <person name="Ohm R.A."/>
            <person name="Martin F."/>
            <person name="Silar P."/>
            <person name="Natvig D.O."/>
            <person name="Lalanne C."/>
            <person name="Gautier V."/>
            <person name="Ament-Velasquez S.L."/>
            <person name="Kruys A."/>
            <person name="Hutchinson M.I."/>
            <person name="Powell A.J."/>
            <person name="Barry K."/>
            <person name="Miller A.N."/>
            <person name="Grigoriev I.V."/>
            <person name="Debuchy R."/>
            <person name="Gladieux P."/>
            <person name="Hiltunen Thoren M."/>
            <person name="Johannesson H."/>
        </authorList>
    </citation>
    <scope>NUCLEOTIDE SEQUENCE</scope>
    <source>
        <strain evidence="12">PSN324</strain>
    </source>
</reference>
<evidence type="ECO:0000259" key="11">
    <source>
        <dbReference type="Pfam" id="PF00962"/>
    </source>
</evidence>
<keyword evidence="7" id="KW-0732">Signal</keyword>
<comment type="cofactor">
    <cofactor evidence="1">
        <name>Zn(2+)</name>
        <dbReference type="ChEBI" id="CHEBI:29105"/>
    </cofactor>
</comment>
<dbReference type="AlphaFoldDB" id="A0AAV9HB75"/>
<gene>
    <name evidence="12" type="ORF">QBC42DRAFT_290991</name>
</gene>
<dbReference type="Proteomes" id="UP001321749">
    <property type="component" value="Unassembled WGS sequence"/>
</dbReference>
<keyword evidence="5" id="KW-0964">Secreted</keyword>
<evidence type="ECO:0000256" key="2">
    <source>
        <dbReference type="ARBA" id="ARBA00004613"/>
    </source>
</evidence>
<dbReference type="EMBL" id="MU865086">
    <property type="protein sequence ID" value="KAK4458021.1"/>
    <property type="molecule type" value="Genomic_DNA"/>
</dbReference>
<dbReference type="InterPro" id="IPR032466">
    <property type="entry name" value="Metal_Hydrolase"/>
</dbReference>
<evidence type="ECO:0000256" key="10">
    <source>
        <dbReference type="SAM" id="MobiDB-lite"/>
    </source>
</evidence>
<dbReference type="PANTHER" id="PTHR11409">
    <property type="entry name" value="ADENOSINE DEAMINASE"/>
    <property type="match status" value="1"/>
</dbReference>
<dbReference type="GO" id="GO:0046872">
    <property type="term" value="F:metal ion binding"/>
    <property type="evidence" value="ECO:0007669"/>
    <property type="project" value="UniProtKB-KW"/>
</dbReference>
<feature type="region of interest" description="Disordered" evidence="10">
    <location>
        <begin position="126"/>
        <end position="167"/>
    </location>
</feature>
<dbReference type="InterPro" id="IPR006330">
    <property type="entry name" value="Ado/ade_deaminase"/>
</dbReference>
<keyword evidence="13" id="KW-1185">Reference proteome</keyword>
<evidence type="ECO:0000256" key="4">
    <source>
        <dbReference type="ARBA" id="ARBA00012784"/>
    </source>
</evidence>
<feature type="compositionally biased region" description="Basic residues" evidence="10">
    <location>
        <begin position="134"/>
        <end position="145"/>
    </location>
</feature>
<dbReference type="PANTHER" id="PTHR11409:SF37">
    <property type="entry name" value="ADENOSINE DEAMINASE DOMAIN-CONTAINING PROTEIN"/>
    <property type="match status" value="1"/>
</dbReference>
<dbReference type="GO" id="GO:0006154">
    <property type="term" value="P:adenosine catabolic process"/>
    <property type="evidence" value="ECO:0007669"/>
    <property type="project" value="TreeGrafter"/>
</dbReference>
<dbReference type="GO" id="GO:0005576">
    <property type="term" value="C:extracellular region"/>
    <property type="evidence" value="ECO:0007669"/>
    <property type="project" value="UniProtKB-SubCell"/>
</dbReference>
<protein>
    <recommendedName>
        <fullName evidence="4">adenosine deaminase</fullName>
        <ecNumber evidence="4">3.5.4.4</ecNumber>
    </recommendedName>
</protein>
<dbReference type="InterPro" id="IPR001365">
    <property type="entry name" value="A_deaminase_dom"/>
</dbReference>
<dbReference type="EC" id="3.5.4.4" evidence="4"/>
<organism evidence="12 13">
    <name type="scientific">Cladorrhinum samala</name>
    <dbReference type="NCBI Taxonomy" id="585594"/>
    <lineage>
        <taxon>Eukaryota</taxon>
        <taxon>Fungi</taxon>
        <taxon>Dikarya</taxon>
        <taxon>Ascomycota</taxon>
        <taxon>Pezizomycotina</taxon>
        <taxon>Sordariomycetes</taxon>
        <taxon>Sordariomycetidae</taxon>
        <taxon>Sordariales</taxon>
        <taxon>Podosporaceae</taxon>
        <taxon>Cladorrhinum</taxon>
    </lineage>
</organism>
<evidence type="ECO:0000256" key="1">
    <source>
        <dbReference type="ARBA" id="ARBA00001947"/>
    </source>
</evidence>
<keyword evidence="6" id="KW-0479">Metal-binding</keyword>
<dbReference type="GO" id="GO:0004000">
    <property type="term" value="F:adenosine deaminase activity"/>
    <property type="evidence" value="ECO:0007669"/>
    <property type="project" value="TreeGrafter"/>
</dbReference>
<evidence type="ECO:0000256" key="8">
    <source>
        <dbReference type="ARBA" id="ARBA00022801"/>
    </source>
</evidence>
<evidence type="ECO:0000256" key="5">
    <source>
        <dbReference type="ARBA" id="ARBA00022525"/>
    </source>
</evidence>
<comment type="catalytic activity">
    <reaction evidence="9">
        <text>adenosine + H2O + H(+) = inosine + NH4(+)</text>
        <dbReference type="Rhea" id="RHEA:24408"/>
        <dbReference type="ChEBI" id="CHEBI:15377"/>
        <dbReference type="ChEBI" id="CHEBI:15378"/>
        <dbReference type="ChEBI" id="CHEBI:16335"/>
        <dbReference type="ChEBI" id="CHEBI:17596"/>
        <dbReference type="ChEBI" id="CHEBI:28938"/>
        <dbReference type="EC" id="3.5.4.4"/>
    </reaction>
</comment>
<keyword evidence="8" id="KW-0378">Hydrolase</keyword>